<keyword evidence="3" id="KW-0813">Transport</keyword>
<evidence type="ECO:0000256" key="6">
    <source>
        <dbReference type="ARBA" id="ARBA00023136"/>
    </source>
</evidence>
<evidence type="ECO:0000313" key="9">
    <source>
        <dbReference type="EMBL" id="UYQ94067.1"/>
    </source>
</evidence>
<dbReference type="PANTHER" id="PTHR30026">
    <property type="entry name" value="OUTER MEMBRANE PROTEIN TOLC"/>
    <property type="match status" value="1"/>
</dbReference>
<organism evidence="9 10">
    <name type="scientific">Chitinophaga horti</name>
    <dbReference type="NCBI Taxonomy" id="2920382"/>
    <lineage>
        <taxon>Bacteria</taxon>
        <taxon>Pseudomonadati</taxon>
        <taxon>Bacteroidota</taxon>
        <taxon>Chitinophagia</taxon>
        <taxon>Chitinophagales</taxon>
        <taxon>Chitinophagaceae</taxon>
        <taxon>Chitinophaga</taxon>
    </lineage>
</organism>
<evidence type="ECO:0000256" key="1">
    <source>
        <dbReference type="ARBA" id="ARBA00004442"/>
    </source>
</evidence>
<protein>
    <submittedName>
        <fullName evidence="9">TolC family protein</fullName>
    </submittedName>
</protein>
<reference evidence="9" key="1">
    <citation type="submission" date="2022-10" db="EMBL/GenBank/DDBJ databases">
        <title>Chitinophaga sp. nov., isolated from soil.</title>
        <authorList>
            <person name="Jeon C.O."/>
        </authorList>
    </citation>
    <scope>NUCLEOTIDE SEQUENCE</scope>
    <source>
        <strain evidence="9">R8</strain>
    </source>
</reference>
<sequence>MRYRKFILSTAFLLLTKGLFAQVLTVKDALETALTNYNSIKAKAAYANASRASVNQARKEALPNFVLSAQQDYGTVNGQNGPAYGFGGYGVASSGLPLAEQNWNAAFGALYLANLNWDFYTFGKVRERIATAERIAERDASDRDQEQFQHQVRVVSAYLNLLAAQRLTRSQENNLARADTFRLVVATKARNGLIAGVDSSLANAEVSNARIALIRAKDVEQDRANQLSLLMGIPPQQQFTLDTLFITRIPGNVVSADSVSAQHPLLQFYTNRLRVSQEQEHYFRTLKYPNFTLFSVIQTRASGFSHLYATDQTAYNHKYWEGVKPSRSNYLFGVGVTWNLTGILRAGQQVTAQHQVSEGMRYEAELVNQQLQAQQDLAGVKMKNALAAYNEAPLQVRSSSDAFTQRSVLYRNGLNTIVDVTQALYTLNRAETDRDIAFANVWQALLLKAASTGNLSIFTNEF</sequence>
<comment type="subcellular location">
    <subcellularLocation>
        <location evidence="1">Cell outer membrane</location>
    </subcellularLocation>
</comment>
<dbReference type="Gene3D" id="1.20.1600.10">
    <property type="entry name" value="Outer membrane efflux proteins (OEP)"/>
    <property type="match status" value="1"/>
</dbReference>
<keyword evidence="4" id="KW-1134">Transmembrane beta strand</keyword>
<evidence type="ECO:0000256" key="7">
    <source>
        <dbReference type="ARBA" id="ARBA00023237"/>
    </source>
</evidence>
<keyword evidence="5" id="KW-0812">Transmembrane</keyword>
<evidence type="ECO:0000313" key="10">
    <source>
        <dbReference type="Proteomes" id="UP001162741"/>
    </source>
</evidence>
<evidence type="ECO:0000256" key="8">
    <source>
        <dbReference type="SAM" id="SignalP"/>
    </source>
</evidence>
<dbReference type="Proteomes" id="UP001162741">
    <property type="component" value="Chromosome"/>
</dbReference>
<keyword evidence="10" id="KW-1185">Reference proteome</keyword>
<dbReference type="RefSeq" id="WP_264282025.1">
    <property type="nucleotide sequence ID" value="NZ_CP107006.1"/>
</dbReference>
<dbReference type="SUPFAM" id="SSF56954">
    <property type="entry name" value="Outer membrane efflux proteins (OEP)"/>
    <property type="match status" value="1"/>
</dbReference>
<feature type="chain" id="PRO_5046329667" evidence="8">
    <location>
        <begin position="22"/>
        <end position="462"/>
    </location>
</feature>
<dbReference type="Pfam" id="PF02321">
    <property type="entry name" value="OEP"/>
    <property type="match status" value="1"/>
</dbReference>
<evidence type="ECO:0000256" key="2">
    <source>
        <dbReference type="ARBA" id="ARBA00007613"/>
    </source>
</evidence>
<feature type="signal peptide" evidence="8">
    <location>
        <begin position="1"/>
        <end position="21"/>
    </location>
</feature>
<dbReference type="InterPro" id="IPR003423">
    <property type="entry name" value="OMP_efflux"/>
</dbReference>
<evidence type="ECO:0000256" key="3">
    <source>
        <dbReference type="ARBA" id="ARBA00022448"/>
    </source>
</evidence>
<comment type="similarity">
    <text evidence="2">Belongs to the outer membrane factor (OMF) (TC 1.B.17) family.</text>
</comment>
<name>A0ABY6J721_9BACT</name>
<evidence type="ECO:0000256" key="5">
    <source>
        <dbReference type="ARBA" id="ARBA00022692"/>
    </source>
</evidence>
<dbReference type="EMBL" id="CP107006">
    <property type="protein sequence ID" value="UYQ94067.1"/>
    <property type="molecule type" value="Genomic_DNA"/>
</dbReference>
<keyword evidence="8" id="KW-0732">Signal</keyword>
<dbReference type="PANTHER" id="PTHR30026:SF20">
    <property type="entry name" value="OUTER MEMBRANE PROTEIN TOLC"/>
    <property type="match status" value="1"/>
</dbReference>
<proteinExistence type="inferred from homology"/>
<dbReference type="InterPro" id="IPR051906">
    <property type="entry name" value="TolC-like"/>
</dbReference>
<gene>
    <name evidence="9" type="ORF">MKQ68_03050</name>
</gene>
<keyword evidence="7" id="KW-0998">Cell outer membrane</keyword>
<accession>A0ABY6J721</accession>
<keyword evidence="6" id="KW-0472">Membrane</keyword>
<evidence type="ECO:0000256" key="4">
    <source>
        <dbReference type="ARBA" id="ARBA00022452"/>
    </source>
</evidence>